<dbReference type="Proteomes" id="UP000759537">
    <property type="component" value="Unassembled WGS sequence"/>
</dbReference>
<dbReference type="InterPro" id="IPR000210">
    <property type="entry name" value="BTB/POZ_dom"/>
</dbReference>
<dbReference type="Pfam" id="PF00651">
    <property type="entry name" value="BTB"/>
    <property type="match status" value="1"/>
</dbReference>
<dbReference type="SUPFAM" id="SSF54695">
    <property type="entry name" value="POZ domain"/>
    <property type="match status" value="1"/>
</dbReference>
<dbReference type="AlphaFoldDB" id="A0A9P5T8S9"/>
<feature type="region of interest" description="Disordered" evidence="1">
    <location>
        <begin position="1"/>
        <end position="33"/>
    </location>
</feature>
<dbReference type="CDD" id="cd18186">
    <property type="entry name" value="BTB_POZ_ZBTB_KLHL-like"/>
    <property type="match status" value="1"/>
</dbReference>
<evidence type="ECO:0000259" key="2">
    <source>
        <dbReference type="PROSITE" id="PS50097"/>
    </source>
</evidence>
<gene>
    <name evidence="3" type="ORF">DFH94DRAFT_740239</name>
</gene>
<dbReference type="Gene3D" id="3.30.710.10">
    <property type="entry name" value="Potassium Channel Kv1.1, Chain A"/>
    <property type="match status" value="1"/>
</dbReference>
<proteinExistence type="predicted"/>
<sequence>MMAAAAPQDSTTPKDAVVHRGDPSPTAAAEQATSRHDEFYFTDEMTVFQIENRLFRVHRHFLAENSLIFNSMFSLPRVSKVGSIVEGASDANPIFLSDVTVLEFETLLRFFYKSIYDGFSLPQASWIALLSISHRYEFLNVYERAIREIYGPFEPQTRRASKEEEKEKEDEKEKEKELQVLISVAEKYDVPLRTCRPPLTEGEVLSFSALTVSRLAHAREEFREAKSQSYGLMGSSQAKEIVYRIWQVSNDG</sequence>
<dbReference type="OrthoDB" id="2593747at2759"/>
<name>A0A9P5T8S9_9AGAM</name>
<organism evidence="3 4">
    <name type="scientific">Russula ochroleuca</name>
    <dbReference type="NCBI Taxonomy" id="152965"/>
    <lineage>
        <taxon>Eukaryota</taxon>
        <taxon>Fungi</taxon>
        <taxon>Dikarya</taxon>
        <taxon>Basidiomycota</taxon>
        <taxon>Agaricomycotina</taxon>
        <taxon>Agaricomycetes</taxon>
        <taxon>Russulales</taxon>
        <taxon>Russulaceae</taxon>
        <taxon>Russula</taxon>
    </lineage>
</organism>
<feature type="domain" description="BTB" evidence="2">
    <location>
        <begin position="42"/>
        <end position="112"/>
    </location>
</feature>
<protein>
    <recommendedName>
        <fullName evidence="2">BTB domain-containing protein</fullName>
    </recommendedName>
</protein>
<evidence type="ECO:0000313" key="4">
    <source>
        <dbReference type="Proteomes" id="UP000759537"/>
    </source>
</evidence>
<dbReference type="SMART" id="SM00225">
    <property type="entry name" value="BTB"/>
    <property type="match status" value="1"/>
</dbReference>
<keyword evidence="4" id="KW-1185">Reference proteome</keyword>
<reference evidence="3" key="2">
    <citation type="journal article" date="2020" name="Nat. Commun.">
        <title>Large-scale genome sequencing of mycorrhizal fungi provides insights into the early evolution of symbiotic traits.</title>
        <authorList>
            <person name="Miyauchi S."/>
            <person name="Kiss E."/>
            <person name="Kuo A."/>
            <person name="Drula E."/>
            <person name="Kohler A."/>
            <person name="Sanchez-Garcia M."/>
            <person name="Morin E."/>
            <person name="Andreopoulos B."/>
            <person name="Barry K.W."/>
            <person name="Bonito G."/>
            <person name="Buee M."/>
            <person name="Carver A."/>
            <person name="Chen C."/>
            <person name="Cichocki N."/>
            <person name="Clum A."/>
            <person name="Culley D."/>
            <person name="Crous P.W."/>
            <person name="Fauchery L."/>
            <person name="Girlanda M."/>
            <person name="Hayes R.D."/>
            <person name="Keri Z."/>
            <person name="LaButti K."/>
            <person name="Lipzen A."/>
            <person name="Lombard V."/>
            <person name="Magnuson J."/>
            <person name="Maillard F."/>
            <person name="Murat C."/>
            <person name="Nolan M."/>
            <person name="Ohm R.A."/>
            <person name="Pangilinan J."/>
            <person name="Pereira M.F."/>
            <person name="Perotto S."/>
            <person name="Peter M."/>
            <person name="Pfister S."/>
            <person name="Riley R."/>
            <person name="Sitrit Y."/>
            <person name="Stielow J.B."/>
            <person name="Szollosi G."/>
            <person name="Zifcakova L."/>
            <person name="Stursova M."/>
            <person name="Spatafora J.W."/>
            <person name="Tedersoo L."/>
            <person name="Vaario L.M."/>
            <person name="Yamada A."/>
            <person name="Yan M."/>
            <person name="Wang P."/>
            <person name="Xu J."/>
            <person name="Bruns T."/>
            <person name="Baldrian P."/>
            <person name="Vilgalys R."/>
            <person name="Dunand C."/>
            <person name="Henrissat B."/>
            <person name="Grigoriev I.V."/>
            <person name="Hibbett D."/>
            <person name="Nagy L.G."/>
            <person name="Martin F.M."/>
        </authorList>
    </citation>
    <scope>NUCLEOTIDE SEQUENCE</scope>
    <source>
        <strain evidence="3">Prilba</strain>
    </source>
</reference>
<comment type="caution">
    <text evidence="3">The sequence shown here is derived from an EMBL/GenBank/DDBJ whole genome shotgun (WGS) entry which is preliminary data.</text>
</comment>
<reference evidence="3" key="1">
    <citation type="submission" date="2019-10" db="EMBL/GenBank/DDBJ databases">
        <authorList>
            <consortium name="DOE Joint Genome Institute"/>
            <person name="Kuo A."/>
            <person name="Miyauchi S."/>
            <person name="Kiss E."/>
            <person name="Drula E."/>
            <person name="Kohler A."/>
            <person name="Sanchez-Garcia M."/>
            <person name="Andreopoulos B."/>
            <person name="Barry K.W."/>
            <person name="Bonito G."/>
            <person name="Buee M."/>
            <person name="Carver A."/>
            <person name="Chen C."/>
            <person name="Cichocki N."/>
            <person name="Clum A."/>
            <person name="Culley D."/>
            <person name="Crous P.W."/>
            <person name="Fauchery L."/>
            <person name="Girlanda M."/>
            <person name="Hayes R."/>
            <person name="Keri Z."/>
            <person name="LaButti K."/>
            <person name="Lipzen A."/>
            <person name="Lombard V."/>
            <person name="Magnuson J."/>
            <person name="Maillard F."/>
            <person name="Morin E."/>
            <person name="Murat C."/>
            <person name="Nolan M."/>
            <person name="Ohm R."/>
            <person name="Pangilinan J."/>
            <person name="Pereira M."/>
            <person name="Perotto S."/>
            <person name="Peter M."/>
            <person name="Riley R."/>
            <person name="Sitrit Y."/>
            <person name="Stielow B."/>
            <person name="Szollosi G."/>
            <person name="Zifcakova L."/>
            <person name="Stursova M."/>
            <person name="Spatafora J.W."/>
            <person name="Tedersoo L."/>
            <person name="Vaario L.-M."/>
            <person name="Yamada A."/>
            <person name="Yan M."/>
            <person name="Wang P."/>
            <person name="Xu J."/>
            <person name="Bruns T."/>
            <person name="Baldrian P."/>
            <person name="Vilgalys R."/>
            <person name="Henrissat B."/>
            <person name="Grigoriev I.V."/>
            <person name="Hibbett D."/>
            <person name="Nagy L.G."/>
            <person name="Martin F.M."/>
        </authorList>
    </citation>
    <scope>NUCLEOTIDE SEQUENCE</scope>
    <source>
        <strain evidence="3">Prilba</strain>
    </source>
</reference>
<accession>A0A9P5T8S9</accession>
<evidence type="ECO:0000313" key="3">
    <source>
        <dbReference type="EMBL" id="KAF8480089.1"/>
    </source>
</evidence>
<evidence type="ECO:0000256" key="1">
    <source>
        <dbReference type="SAM" id="MobiDB-lite"/>
    </source>
</evidence>
<dbReference type="InterPro" id="IPR011333">
    <property type="entry name" value="SKP1/BTB/POZ_sf"/>
</dbReference>
<dbReference type="EMBL" id="WHVB01000008">
    <property type="protein sequence ID" value="KAF8480089.1"/>
    <property type="molecule type" value="Genomic_DNA"/>
</dbReference>
<dbReference type="PROSITE" id="PS50097">
    <property type="entry name" value="BTB"/>
    <property type="match status" value="1"/>
</dbReference>